<organism evidence="2 3">
    <name type="scientific">Methylocucumis oryzae</name>
    <dbReference type="NCBI Taxonomy" id="1632867"/>
    <lineage>
        <taxon>Bacteria</taxon>
        <taxon>Pseudomonadati</taxon>
        <taxon>Pseudomonadota</taxon>
        <taxon>Gammaproteobacteria</taxon>
        <taxon>Methylococcales</taxon>
        <taxon>Methylococcaceae</taxon>
        <taxon>Methylocucumis</taxon>
    </lineage>
</organism>
<dbReference type="OrthoDB" id="422493at2"/>
<proteinExistence type="predicted"/>
<evidence type="ECO:0000313" key="2">
    <source>
        <dbReference type="EMBL" id="KJV07452.1"/>
    </source>
</evidence>
<keyword evidence="3" id="KW-1185">Reference proteome</keyword>
<evidence type="ECO:0000259" key="1">
    <source>
        <dbReference type="SMART" id="SM01007"/>
    </source>
</evidence>
<accession>A0A0F3ILC0</accession>
<dbReference type="InterPro" id="IPR001303">
    <property type="entry name" value="Aldolase_II/adducin_N"/>
</dbReference>
<dbReference type="AlphaFoldDB" id="A0A0F3ILC0"/>
<dbReference type="RefSeq" id="WP_045778351.1">
    <property type="nucleotide sequence ID" value="NZ_LAJX01000038.1"/>
</dbReference>
<feature type="domain" description="Class II aldolase/adducin N-terminal" evidence="1">
    <location>
        <begin position="33"/>
        <end position="210"/>
    </location>
</feature>
<reference evidence="3" key="1">
    <citation type="submission" date="2015-03" db="EMBL/GenBank/DDBJ databases">
        <title>Draft genome sequence of a novel methanotroph (Sn10-6) isolated from flooded ricefield rhizosphere in India.</title>
        <authorList>
            <person name="Pandit P.S."/>
            <person name="Pore S.D."/>
            <person name="Arora P."/>
            <person name="Kapse N.G."/>
            <person name="Dhakephalkar P.K."/>
            <person name="Rahalkar M.C."/>
        </authorList>
    </citation>
    <scope>NUCLEOTIDE SEQUENCE [LARGE SCALE GENOMIC DNA]</scope>
    <source>
        <strain evidence="3">Sn10-6</strain>
    </source>
</reference>
<comment type="caution">
    <text evidence="2">The sequence shown here is derived from an EMBL/GenBank/DDBJ whole genome shotgun (WGS) entry which is preliminary data.</text>
</comment>
<dbReference type="EMBL" id="LAJX01000038">
    <property type="protein sequence ID" value="KJV07452.1"/>
    <property type="molecule type" value="Genomic_DNA"/>
</dbReference>
<dbReference type="InterPro" id="IPR036409">
    <property type="entry name" value="Aldolase_II/adducin_N_sf"/>
</dbReference>
<gene>
    <name evidence="2" type="ORF">VZ94_04685</name>
</gene>
<dbReference type="GO" id="GO:0005996">
    <property type="term" value="P:monosaccharide metabolic process"/>
    <property type="evidence" value="ECO:0007669"/>
    <property type="project" value="UniProtKB-ARBA"/>
</dbReference>
<reference evidence="2 3" key="2">
    <citation type="journal article" date="2016" name="Microb. Ecol.">
        <title>Genome Characteristics of a Novel Type I Methanotroph (Sn10-6) Isolated from a Flooded Indian Rice Field.</title>
        <authorList>
            <person name="Rahalkar M.C."/>
            <person name="Pandit P.S."/>
            <person name="Dhakephalkar P.K."/>
            <person name="Pore S."/>
            <person name="Arora P."/>
            <person name="Kapse N."/>
        </authorList>
    </citation>
    <scope>NUCLEOTIDE SEQUENCE [LARGE SCALE GENOMIC DNA]</scope>
    <source>
        <strain evidence="2 3">Sn10-6</strain>
    </source>
</reference>
<dbReference type="SMART" id="SM01007">
    <property type="entry name" value="Aldolase_II"/>
    <property type="match status" value="1"/>
</dbReference>
<dbReference type="SUPFAM" id="SSF53639">
    <property type="entry name" value="AraD/HMP-PK domain-like"/>
    <property type="match status" value="1"/>
</dbReference>
<name>A0A0F3ILC0_9GAMM</name>
<dbReference type="PATRIC" id="fig|1632867.3.peg.4153"/>
<sequence>MHEQEGVIKYQLKHTHAVLTNDLPLAEINAWRSILYKLHLIGQDPCRYGGLGYGNLSQRINPASQQFIISGTQTGHLEHLTRHDYCVITRASPENNTIDALGECQPSSEALTHASVYAQYASIQAVIHVHSPEIWRQTQALNLAHTAATIPYGTPEMAEAVARLLQDPLTKQSALFTMLGHEDGVISFGNSLAEAGRVLINVLVRALMIASPLA</sequence>
<dbReference type="Gene3D" id="3.40.225.10">
    <property type="entry name" value="Class II aldolase/adducin N-terminal domain"/>
    <property type="match status" value="1"/>
</dbReference>
<dbReference type="Pfam" id="PF00596">
    <property type="entry name" value="Aldolase_II"/>
    <property type="match status" value="1"/>
</dbReference>
<protein>
    <submittedName>
        <fullName evidence="2">Aldolase</fullName>
    </submittedName>
</protein>
<evidence type="ECO:0000313" key="3">
    <source>
        <dbReference type="Proteomes" id="UP000033684"/>
    </source>
</evidence>
<dbReference type="Proteomes" id="UP000033684">
    <property type="component" value="Unassembled WGS sequence"/>
</dbReference>